<keyword evidence="5" id="KW-1133">Transmembrane helix</keyword>
<dbReference type="PANTHER" id="PTHR12080:SF80">
    <property type="entry name" value="IMMUNOGLOBULIN V-SET DOMAIN-CONTAINING PROTEIN"/>
    <property type="match status" value="1"/>
</dbReference>
<proteinExistence type="predicted"/>
<dbReference type="GeneTree" id="ENSGT01060000249239"/>
<dbReference type="OMA" id="LLLWKFV"/>
<feature type="transmembrane region" description="Helical" evidence="5">
    <location>
        <begin position="210"/>
        <end position="231"/>
    </location>
</feature>
<organism evidence="6 7">
    <name type="scientific">Oryzias melastigma</name>
    <name type="common">Marine medaka</name>
    <dbReference type="NCBI Taxonomy" id="30732"/>
    <lineage>
        <taxon>Eukaryota</taxon>
        <taxon>Metazoa</taxon>
        <taxon>Chordata</taxon>
        <taxon>Craniata</taxon>
        <taxon>Vertebrata</taxon>
        <taxon>Euteleostomi</taxon>
        <taxon>Actinopterygii</taxon>
        <taxon>Neopterygii</taxon>
        <taxon>Teleostei</taxon>
        <taxon>Neoteleostei</taxon>
        <taxon>Acanthomorphata</taxon>
        <taxon>Ovalentaria</taxon>
        <taxon>Atherinomorphae</taxon>
        <taxon>Beloniformes</taxon>
        <taxon>Adrianichthyidae</taxon>
        <taxon>Oryziinae</taxon>
        <taxon>Oryzias</taxon>
    </lineage>
</organism>
<keyword evidence="2" id="KW-0732">Signal</keyword>
<dbReference type="SUPFAM" id="SSF48726">
    <property type="entry name" value="Immunoglobulin"/>
    <property type="match status" value="1"/>
</dbReference>
<dbReference type="AlphaFoldDB" id="A0A3B3E1T1"/>
<evidence type="ECO:0000256" key="4">
    <source>
        <dbReference type="ARBA" id="ARBA00023180"/>
    </source>
</evidence>
<dbReference type="PaxDb" id="30732-ENSOMEP00000036121"/>
<evidence type="ECO:0000256" key="1">
    <source>
        <dbReference type="ARBA" id="ARBA00004370"/>
    </source>
</evidence>
<dbReference type="Ensembl" id="ENSOMET00000031514.1">
    <property type="protein sequence ID" value="ENSOMEP00000036121.1"/>
    <property type="gene ID" value="ENSOMEG00000023706.1"/>
</dbReference>
<feature type="transmembrane region" description="Helical" evidence="5">
    <location>
        <begin position="251"/>
        <end position="270"/>
    </location>
</feature>
<protein>
    <recommendedName>
        <fullName evidence="8">Immunoglobulin subtype domain-containing protein</fullName>
    </recommendedName>
</protein>
<keyword evidence="7" id="KW-1185">Reference proteome</keyword>
<dbReference type="InterPro" id="IPR015631">
    <property type="entry name" value="CD2/SLAM_rcpt"/>
</dbReference>
<evidence type="ECO:0000256" key="5">
    <source>
        <dbReference type="SAM" id="Phobius"/>
    </source>
</evidence>
<evidence type="ECO:0000256" key="3">
    <source>
        <dbReference type="ARBA" id="ARBA00023136"/>
    </source>
</evidence>
<evidence type="ECO:0000256" key="2">
    <source>
        <dbReference type="ARBA" id="ARBA00022729"/>
    </source>
</evidence>
<accession>A0A3B3E1T1</accession>
<keyword evidence="4" id="KW-0325">Glycoprotein</keyword>
<dbReference type="Proteomes" id="UP000261560">
    <property type="component" value="Unplaced"/>
</dbReference>
<name>A0A3B3E1T1_ORYME</name>
<evidence type="ECO:0000313" key="7">
    <source>
        <dbReference type="Proteomes" id="UP000261560"/>
    </source>
</evidence>
<dbReference type="InterPro" id="IPR036179">
    <property type="entry name" value="Ig-like_dom_sf"/>
</dbReference>
<dbReference type="STRING" id="30732.ENSOMEP00000036121"/>
<dbReference type="PANTHER" id="PTHR12080">
    <property type="entry name" value="SIGNALING LYMPHOCYTIC ACTIVATION MOLECULE"/>
    <property type="match status" value="1"/>
</dbReference>
<reference evidence="6" key="1">
    <citation type="submission" date="2025-08" db="UniProtKB">
        <authorList>
            <consortium name="Ensembl"/>
        </authorList>
    </citation>
    <scope>IDENTIFICATION</scope>
</reference>
<keyword evidence="3 5" id="KW-0472">Membrane</keyword>
<evidence type="ECO:0000313" key="6">
    <source>
        <dbReference type="Ensembl" id="ENSOMEP00000036121.1"/>
    </source>
</evidence>
<sequence>SSRIHPLECFSALTPVFVQTGEDVVLDVNGADCSEDSVVIVWRFNQNVNLVRLLCHNDTKPTVNRLKYQDRAEITEITSLKLKNCQKSFSGVYSVIRSFDKDEVVAEYNVTVEVSPVLLNVDSVFNSSNFCNLTVTCRTDHSHISSSFTCGSESCKQDDGQQTNVTKQENLLQVYLSDDSVICNHSNHVSWANSTEKIRLIYNADQTGHGIWVIIGGCVIALVIIAGVIFLGNKILTYFKGISVIAVHQNIFVFNKMGYILILLCLYLLFDFIY</sequence>
<comment type="subcellular location">
    <subcellularLocation>
        <location evidence="1">Membrane</location>
    </subcellularLocation>
</comment>
<reference evidence="6" key="2">
    <citation type="submission" date="2025-09" db="UniProtKB">
        <authorList>
            <consortium name="Ensembl"/>
        </authorList>
    </citation>
    <scope>IDENTIFICATION</scope>
</reference>
<dbReference type="GO" id="GO:0016020">
    <property type="term" value="C:membrane"/>
    <property type="evidence" value="ECO:0007669"/>
    <property type="project" value="UniProtKB-SubCell"/>
</dbReference>
<evidence type="ECO:0008006" key="8">
    <source>
        <dbReference type="Google" id="ProtNLM"/>
    </source>
</evidence>
<dbReference type="InterPro" id="IPR013783">
    <property type="entry name" value="Ig-like_fold"/>
</dbReference>
<dbReference type="Gene3D" id="2.60.40.10">
    <property type="entry name" value="Immunoglobulins"/>
    <property type="match status" value="1"/>
</dbReference>
<keyword evidence="5" id="KW-0812">Transmembrane</keyword>